<comment type="caution">
    <text evidence="1">The sequence shown here is derived from an EMBL/GenBank/DDBJ whole genome shotgun (WGS) entry which is preliminary data.</text>
</comment>
<keyword evidence="2" id="KW-1185">Reference proteome</keyword>
<accession>A0ACB6RAZ0</accession>
<name>A0ACB6RAZ0_9PLEO</name>
<gene>
    <name evidence="1" type="ORF">BDR25DRAFT_349343</name>
</gene>
<protein>
    <submittedName>
        <fullName evidence="1">Uncharacterized protein</fullName>
    </submittedName>
</protein>
<dbReference type="Proteomes" id="UP000799755">
    <property type="component" value="Unassembled WGS sequence"/>
</dbReference>
<organism evidence="1 2">
    <name type="scientific">Lindgomyces ingoldianus</name>
    <dbReference type="NCBI Taxonomy" id="673940"/>
    <lineage>
        <taxon>Eukaryota</taxon>
        <taxon>Fungi</taxon>
        <taxon>Dikarya</taxon>
        <taxon>Ascomycota</taxon>
        <taxon>Pezizomycotina</taxon>
        <taxon>Dothideomycetes</taxon>
        <taxon>Pleosporomycetidae</taxon>
        <taxon>Pleosporales</taxon>
        <taxon>Lindgomycetaceae</taxon>
        <taxon>Lindgomyces</taxon>
    </lineage>
</organism>
<sequence length="266" mass="30211">MGSENRRETSQNMTSLTRTTGRTWQFTLRYVLRTVGHAAPELVEYMVSNEDPDLIETGISIEGIAAFLQRVLQFGYNEALKTLYHVLLVGKLSFTSLSGIIYTTPNPIMPLATRSEFRLSLQRVVVVSSVCKLTDPFKIFSFMLQFRDKALLNLSEYEDRTLFKIDENVMAIYVLGLSISEGCMEARECDVAADVCKDLETKSSVVVICTASAILNPKWIPKVCAMLEENRYLLERYYGFTVAKRKTARKLKYLLMSPHNPQDTCI</sequence>
<evidence type="ECO:0000313" key="2">
    <source>
        <dbReference type="Proteomes" id="UP000799755"/>
    </source>
</evidence>
<proteinExistence type="predicted"/>
<evidence type="ECO:0000313" key="1">
    <source>
        <dbReference type="EMBL" id="KAF2476220.1"/>
    </source>
</evidence>
<reference evidence="1" key="1">
    <citation type="journal article" date="2020" name="Stud. Mycol.">
        <title>101 Dothideomycetes genomes: a test case for predicting lifestyles and emergence of pathogens.</title>
        <authorList>
            <person name="Haridas S."/>
            <person name="Albert R."/>
            <person name="Binder M."/>
            <person name="Bloem J."/>
            <person name="Labutti K."/>
            <person name="Salamov A."/>
            <person name="Andreopoulos B."/>
            <person name="Baker S."/>
            <person name="Barry K."/>
            <person name="Bills G."/>
            <person name="Bluhm B."/>
            <person name="Cannon C."/>
            <person name="Castanera R."/>
            <person name="Culley D."/>
            <person name="Daum C."/>
            <person name="Ezra D."/>
            <person name="Gonzalez J."/>
            <person name="Henrissat B."/>
            <person name="Kuo A."/>
            <person name="Liang C."/>
            <person name="Lipzen A."/>
            <person name="Lutzoni F."/>
            <person name="Magnuson J."/>
            <person name="Mondo S."/>
            <person name="Nolan M."/>
            <person name="Ohm R."/>
            <person name="Pangilinan J."/>
            <person name="Park H.-J."/>
            <person name="Ramirez L."/>
            <person name="Alfaro M."/>
            <person name="Sun H."/>
            <person name="Tritt A."/>
            <person name="Yoshinaga Y."/>
            <person name="Zwiers L.-H."/>
            <person name="Turgeon B."/>
            <person name="Goodwin S."/>
            <person name="Spatafora J."/>
            <person name="Crous P."/>
            <person name="Grigoriev I."/>
        </authorList>
    </citation>
    <scope>NUCLEOTIDE SEQUENCE</scope>
    <source>
        <strain evidence="1">ATCC 200398</strain>
    </source>
</reference>
<dbReference type="EMBL" id="MU003494">
    <property type="protein sequence ID" value="KAF2476220.1"/>
    <property type="molecule type" value="Genomic_DNA"/>
</dbReference>